<dbReference type="RefSeq" id="WP_239181642.1">
    <property type="nucleotide sequence ID" value="NZ_CAHPQT010000015.1"/>
</dbReference>
<evidence type="ECO:0000313" key="3">
    <source>
        <dbReference type="Proteomes" id="UP000834503"/>
    </source>
</evidence>
<reference evidence="1" key="1">
    <citation type="submission" date="2020-05" db="EMBL/GenBank/DDBJ databases">
        <authorList>
            <person name="Delgado-Blas J."/>
        </authorList>
    </citation>
    <scope>NUCLEOTIDE SEQUENCE</scope>
    <source>
        <strain evidence="1">BB1459</strain>
        <strain evidence="2">BB1480</strain>
    </source>
</reference>
<proteinExistence type="predicted"/>
<comment type="caution">
    <text evidence="1">The sequence shown here is derived from an EMBL/GenBank/DDBJ whole genome shotgun (WGS) entry which is preliminary data.</text>
</comment>
<evidence type="ECO:0000313" key="4">
    <source>
        <dbReference type="Proteomes" id="UP000837205"/>
    </source>
</evidence>
<dbReference type="EMBL" id="CAHPQX010000009">
    <property type="protein sequence ID" value="CAB5549408.1"/>
    <property type="molecule type" value="Genomic_DNA"/>
</dbReference>
<keyword evidence="4" id="KW-1185">Reference proteome</keyword>
<dbReference type="Proteomes" id="UP000834503">
    <property type="component" value="Unassembled WGS sequence"/>
</dbReference>
<evidence type="ECO:0008006" key="5">
    <source>
        <dbReference type="Google" id="ProtNLM"/>
    </source>
</evidence>
<dbReference type="EMBL" id="CAIIUA010000001">
    <property type="protein sequence ID" value="CAC9203910.1"/>
    <property type="molecule type" value="Genomic_DNA"/>
</dbReference>
<organism evidence="1 3">
    <name type="scientific">Citrobacter werkmanii</name>
    <dbReference type="NCBI Taxonomy" id="67827"/>
    <lineage>
        <taxon>Bacteria</taxon>
        <taxon>Pseudomonadati</taxon>
        <taxon>Pseudomonadota</taxon>
        <taxon>Gammaproteobacteria</taxon>
        <taxon>Enterobacterales</taxon>
        <taxon>Enterobacteriaceae</taxon>
        <taxon>Citrobacter</taxon>
        <taxon>Citrobacter freundii complex</taxon>
    </lineage>
</organism>
<dbReference type="AlphaFoldDB" id="A0A9N8CND7"/>
<protein>
    <recommendedName>
        <fullName evidence="5">DUF4054 domain-containing protein</fullName>
    </recommendedName>
</protein>
<gene>
    <name evidence="1" type="ORF">GHA_02340</name>
    <name evidence="2" type="ORF">TML_02552</name>
</gene>
<accession>A0A9N8CND7</accession>
<name>A0A9N8CND7_9ENTR</name>
<sequence length="150" mass="16061">MTIRPTLDGFIRFVRGVMGVPDSAISDDDPALECCFQSALELIPKQLGLECLPIIYANTVYNAGGSLLLRYAIDKPPSTYFADLRKTLGLNNAVYGLVNSAADQGTSGSMSISDALSNLSLADLMLMQDPYGRAAVAVLMEMGSLWGYTP</sequence>
<evidence type="ECO:0000313" key="2">
    <source>
        <dbReference type="EMBL" id="CAC9203910.1"/>
    </source>
</evidence>
<dbReference type="Proteomes" id="UP000837205">
    <property type="component" value="Unassembled WGS sequence"/>
</dbReference>
<evidence type="ECO:0000313" key="1">
    <source>
        <dbReference type="EMBL" id="CAB5549408.1"/>
    </source>
</evidence>